<evidence type="ECO:0000313" key="1">
    <source>
        <dbReference type="EMBL" id="MCV7168816.1"/>
    </source>
</evidence>
<evidence type="ECO:0000313" key="2">
    <source>
        <dbReference type="Proteomes" id="UP001140293"/>
    </source>
</evidence>
<evidence type="ECO:0008006" key="3">
    <source>
        <dbReference type="Google" id="ProtNLM"/>
    </source>
</evidence>
<organism evidence="1 2">
    <name type="scientific">[Mycobacterium] manitobense</name>
    <dbReference type="NCBI Taxonomy" id="190147"/>
    <lineage>
        <taxon>Bacteria</taxon>
        <taxon>Bacillati</taxon>
        <taxon>Actinomycetota</taxon>
        <taxon>Actinomycetes</taxon>
        <taxon>Mycobacteriales</taxon>
        <taxon>Mycobacteriaceae</taxon>
        <taxon>Mycolicibacterium</taxon>
    </lineage>
</organism>
<dbReference type="Proteomes" id="UP001140293">
    <property type="component" value="Unassembled WGS sequence"/>
</dbReference>
<name>A0A9X2YKG0_9MYCO</name>
<dbReference type="RefSeq" id="WP_264011006.1">
    <property type="nucleotide sequence ID" value="NZ_JACKSJ010000022.1"/>
</dbReference>
<reference evidence="1" key="2">
    <citation type="journal article" date="2022" name="BMC Genomics">
        <title>Comparative genome analysis of mycobacteria focusing on tRNA and non-coding RNA.</title>
        <authorList>
            <person name="Behra P.R.K."/>
            <person name="Pettersson B.M.F."/>
            <person name="Ramesh M."/>
            <person name="Das S."/>
            <person name="Dasgupta S."/>
            <person name="Kirsebom L.A."/>
        </authorList>
    </citation>
    <scope>NUCLEOTIDE SEQUENCE</scope>
    <source>
        <strain evidence="1">DSM 44615</strain>
    </source>
</reference>
<keyword evidence="2" id="KW-1185">Reference proteome</keyword>
<comment type="caution">
    <text evidence="1">The sequence shown here is derived from an EMBL/GenBank/DDBJ whole genome shotgun (WGS) entry which is preliminary data.</text>
</comment>
<accession>A0A9X2YKG0</accession>
<proteinExistence type="predicted"/>
<protein>
    <recommendedName>
        <fullName evidence="3">DUF559 domain-containing protein</fullName>
    </recommendedName>
</protein>
<reference evidence="1" key="1">
    <citation type="submission" date="2020-07" db="EMBL/GenBank/DDBJ databases">
        <authorList>
            <person name="Pettersson B.M.F."/>
            <person name="Behra P.R.K."/>
            <person name="Ramesh M."/>
            <person name="Das S."/>
            <person name="Dasgupta S."/>
            <person name="Kirsebom L.A."/>
        </authorList>
    </citation>
    <scope>NUCLEOTIDE SEQUENCE</scope>
    <source>
        <strain evidence="1">DSM 44615</strain>
    </source>
</reference>
<dbReference type="AlphaFoldDB" id="A0A9X2YKG0"/>
<sequence>MTEIFLGGEALAAGHATRQSLRTHYRAVHRGVYVSRDATLTLRDRAVAAWLASRRKGVVAGTAAAALHGAAWLDAEAPIELLGATCQAQPGLVPLADRFADDEVTAMAGLPVTTRVRTAFDIGRHVDRREALARLDALMWGERYSVAAVDELVDRYPRAQGVRRLRALLPLVDGGAATPRESRVRLWLIDAGFPAPETQIAVMENGEPVAFLDMGWPECKVAVDCGADVAKLRMLHALGWAVVPVASENRPVDWLAAVEDALARRGFFVETHAA</sequence>
<dbReference type="EMBL" id="JACKSJ010000022">
    <property type="protein sequence ID" value="MCV7168816.1"/>
    <property type="molecule type" value="Genomic_DNA"/>
</dbReference>
<gene>
    <name evidence="1" type="ORF">H7I41_02640</name>
</gene>